<organism evidence="1 2">
    <name type="scientific">Tamaricihabitans halophyticus</name>
    <dbReference type="NCBI Taxonomy" id="1262583"/>
    <lineage>
        <taxon>Bacteria</taxon>
        <taxon>Bacillati</taxon>
        <taxon>Actinomycetota</taxon>
        <taxon>Actinomycetes</taxon>
        <taxon>Pseudonocardiales</taxon>
        <taxon>Pseudonocardiaceae</taxon>
        <taxon>Tamaricihabitans</taxon>
    </lineage>
</organism>
<dbReference type="Pfam" id="PF04075">
    <property type="entry name" value="F420H2_quin_red"/>
    <property type="match status" value="1"/>
</dbReference>
<proteinExistence type="predicted"/>
<comment type="caution">
    <text evidence="1">The sequence shown here is derived from an EMBL/GenBank/DDBJ whole genome shotgun (WGS) entry which is preliminary data.</text>
</comment>
<accession>A0A4R2PY14</accession>
<evidence type="ECO:0000313" key="2">
    <source>
        <dbReference type="Proteomes" id="UP000294911"/>
    </source>
</evidence>
<dbReference type="RefSeq" id="WP_132881148.1">
    <property type="nucleotide sequence ID" value="NZ_SLXQ01000027.1"/>
</dbReference>
<gene>
    <name evidence="1" type="ORF">EV191_12721</name>
</gene>
<reference evidence="1 2" key="1">
    <citation type="submission" date="2019-03" db="EMBL/GenBank/DDBJ databases">
        <title>Genomic Encyclopedia of Type Strains, Phase IV (KMG-IV): sequencing the most valuable type-strain genomes for metagenomic binning, comparative biology and taxonomic classification.</title>
        <authorList>
            <person name="Goeker M."/>
        </authorList>
    </citation>
    <scope>NUCLEOTIDE SEQUENCE [LARGE SCALE GENOMIC DNA]</scope>
    <source>
        <strain evidence="1 2">DSM 45765</strain>
    </source>
</reference>
<keyword evidence="2" id="KW-1185">Reference proteome</keyword>
<dbReference type="AlphaFoldDB" id="A0A4R2PY14"/>
<dbReference type="EMBL" id="SLXQ01000027">
    <property type="protein sequence ID" value="TCP41123.1"/>
    <property type="molecule type" value="Genomic_DNA"/>
</dbReference>
<dbReference type="NCBIfam" id="TIGR00026">
    <property type="entry name" value="hi_GC_TIGR00026"/>
    <property type="match status" value="1"/>
</dbReference>
<name>A0A4R2PY14_9PSEU</name>
<dbReference type="InterPro" id="IPR004378">
    <property type="entry name" value="F420H2_quin_Rdtase"/>
</dbReference>
<sequence>MTESTTRYLRPRRGTNALQKTLVGGLARLGVSVRGAHQLVVRGRNSGQWHSTPVFPLRHAGSRYLVAPRGHTQWVRNLRVAGEGTLRVGRGSRTFSATELADEEKPAILRAYLTRWPETRSLFPGVHRDSTEASLRESAAGLPVFRITLTS</sequence>
<dbReference type="Gene3D" id="2.30.110.10">
    <property type="entry name" value="Electron Transport, Fmn-binding Protein, Chain A"/>
    <property type="match status" value="1"/>
</dbReference>
<protein>
    <submittedName>
        <fullName evidence="1">Deazaflavin-dependent oxidoreductase (Nitroreductase family)</fullName>
    </submittedName>
</protein>
<dbReference type="Proteomes" id="UP000294911">
    <property type="component" value="Unassembled WGS sequence"/>
</dbReference>
<dbReference type="InterPro" id="IPR012349">
    <property type="entry name" value="Split_barrel_FMN-bd"/>
</dbReference>
<dbReference type="OrthoDB" id="5186446at2"/>
<evidence type="ECO:0000313" key="1">
    <source>
        <dbReference type="EMBL" id="TCP41123.1"/>
    </source>
</evidence>
<dbReference type="GO" id="GO:0016491">
    <property type="term" value="F:oxidoreductase activity"/>
    <property type="evidence" value="ECO:0007669"/>
    <property type="project" value="InterPro"/>
</dbReference>